<gene>
    <name evidence="5" type="primary">PARPA_04911.1 scaffold 15694</name>
</gene>
<comment type="similarity">
    <text evidence="1">Belongs to the SecY/SEC61-alpha family.</text>
</comment>
<name>A0A0B7N6K8_9FUNG</name>
<dbReference type="Gene3D" id="1.10.3370.10">
    <property type="entry name" value="SecY subunit domain"/>
    <property type="match status" value="1"/>
</dbReference>
<feature type="transmembrane region" description="Helical" evidence="3">
    <location>
        <begin position="284"/>
        <end position="313"/>
    </location>
</feature>
<dbReference type="InterPro" id="IPR002208">
    <property type="entry name" value="SecY/SEC61-alpha"/>
</dbReference>
<dbReference type="Proteomes" id="UP000054107">
    <property type="component" value="Unassembled WGS sequence"/>
</dbReference>
<feature type="transmembrane region" description="Helical" evidence="3">
    <location>
        <begin position="173"/>
        <end position="194"/>
    </location>
</feature>
<feature type="transmembrane region" description="Helical" evidence="3">
    <location>
        <begin position="415"/>
        <end position="433"/>
    </location>
</feature>
<feature type="compositionally biased region" description="Acidic residues" evidence="2">
    <location>
        <begin position="542"/>
        <end position="570"/>
    </location>
</feature>
<evidence type="ECO:0000256" key="1">
    <source>
        <dbReference type="RuleBase" id="RU004349"/>
    </source>
</evidence>
<dbReference type="InterPro" id="IPR019561">
    <property type="entry name" value="Translocon_Sec61/SecY_plug_dom"/>
</dbReference>
<accession>A0A0B7N6K8</accession>
<feature type="region of interest" description="Disordered" evidence="2">
    <location>
        <begin position="527"/>
        <end position="570"/>
    </location>
</feature>
<dbReference type="AlphaFoldDB" id="A0A0B7N6K8"/>
<keyword evidence="6" id="KW-1185">Reference proteome</keyword>
<dbReference type="InterPro" id="IPR023201">
    <property type="entry name" value="SecY_dom_sf"/>
</dbReference>
<feature type="domain" description="Translocon Sec61/SecY plug" evidence="4">
    <location>
        <begin position="41"/>
        <end position="74"/>
    </location>
</feature>
<feature type="transmembrane region" description="Helical" evidence="3">
    <location>
        <begin position="439"/>
        <end position="457"/>
    </location>
</feature>
<dbReference type="NCBIfam" id="NF006341">
    <property type="entry name" value="PRK08568.1-5"/>
    <property type="match status" value="1"/>
</dbReference>
<evidence type="ECO:0000256" key="2">
    <source>
        <dbReference type="SAM" id="MobiDB-lite"/>
    </source>
</evidence>
<dbReference type="SUPFAM" id="SSF103491">
    <property type="entry name" value="Preprotein translocase SecY subunit"/>
    <property type="match status" value="1"/>
</dbReference>
<sequence>MGLRVLHFLKPFMAALPEIESPERKVPFNEKLLYTVVALFAYLVMSQLPLYGIISKDSSDPLYFLRDVLASNRGTLTELGVLPVLTSGMIMQFMAASNIIHVDYSLKEDRALFCGAQKLFAVLISIGQAVALVFTGLYGNPNEIGAVRCGLLILQIVFASSVTMLLDELLQKGYGLGSGINIFVAAKVCQSIFWRSMSFTTVSTIRGPEREGALVSLFSLIMSRKDKARALKDAFYRDDATNVMSFIATLVTFGIVIYVQGFRVELPVKSNRMRGQRGAYPIKFFYTSSMPVMLQSALFANIFLVSQTLFIFFGDNVLVRILGAWEPLADSNQLVAVGGIAYYLSAPHSLTEAVLSPFHTALYVNITMIVCVYMSKMWVEISGSTSRDVAKTLKDQQLAIAGFRDASMYKELQRVIPVASGFGAVSLAIIAAGADILGAIGSGAGILMSVMIIFQYFEMFVREQMEGLSAIVVIANGQHEKINESETTNPEKIVSYQEIVFPASLLDIAQLQSVEAQIPEAINPTIHHHAEEDDQSDNKGDSDDEGDDDDDNDGSQDNSENEDDDDSEDEALLDEKDWVGAADQPAISNNIQKQNHILTTSWSTSGSYSYPIVIDTDFVFNPITLAPESSRVDSASAIRATVKPAVRNKKKMKSAVSAALTALPVWPMIMPLSFIASFLIKI</sequence>
<evidence type="ECO:0000313" key="6">
    <source>
        <dbReference type="Proteomes" id="UP000054107"/>
    </source>
</evidence>
<dbReference type="STRING" id="35722.A0A0B7N6K8"/>
<protein>
    <recommendedName>
        <fullName evidence="4">Translocon Sec61/SecY plug domain-containing protein</fullName>
    </recommendedName>
</protein>
<feature type="compositionally biased region" description="Basic and acidic residues" evidence="2">
    <location>
        <begin position="528"/>
        <end position="541"/>
    </location>
</feature>
<feature type="transmembrane region" description="Helical" evidence="3">
    <location>
        <begin position="32"/>
        <end position="54"/>
    </location>
</feature>
<feature type="transmembrane region" description="Helical" evidence="3">
    <location>
        <begin position="145"/>
        <end position="166"/>
    </location>
</feature>
<evidence type="ECO:0000256" key="3">
    <source>
        <dbReference type="SAM" id="Phobius"/>
    </source>
</evidence>
<reference evidence="5 6" key="1">
    <citation type="submission" date="2014-09" db="EMBL/GenBank/DDBJ databases">
        <authorList>
            <person name="Ellenberger Sabrina"/>
        </authorList>
    </citation>
    <scope>NUCLEOTIDE SEQUENCE [LARGE SCALE GENOMIC DNA]</scope>
    <source>
        <strain evidence="5 6">CBS 412.66</strain>
    </source>
</reference>
<proteinExistence type="inferred from homology"/>
<feature type="transmembrane region" description="Helical" evidence="3">
    <location>
        <begin position="655"/>
        <end position="680"/>
    </location>
</feature>
<dbReference type="GO" id="GO:0015031">
    <property type="term" value="P:protein transport"/>
    <property type="evidence" value="ECO:0007669"/>
    <property type="project" value="InterPro"/>
</dbReference>
<evidence type="ECO:0000313" key="5">
    <source>
        <dbReference type="EMBL" id="CEP11110.1"/>
    </source>
</evidence>
<dbReference type="Pfam" id="PF10559">
    <property type="entry name" value="Plug_translocon"/>
    <property type="match status" value="1"/>
</dbReference>
<dbReference type="EMBL" id="LN725636">
    <property type="protein sequence ID" value="CEP11110.1"/>
    <property type="molecule type" value="Genomic_DNA"/>
</dbReference>
<feature type="transmembrane region" description="Helical" evidence="3">
    <location>
        <begin position="243"/>
        <end position="264"/>
    </location>
</feature>
<feature type="transmembrane region" description="Helical" evidence="3">
    <location>
        <begin position="119"/>
        <end position="139"/>
    </location>
</feature>
<dbReference type="OrthoDB" id="420669at2759"/>
<feature type="transmembrane region" description="Helical" evidence="3">
    <location>
        <begin position="79"/>
        <end position="99"/>
    </location>
</feature>
<feature type="transmembrane region" description="Helical" evidence="3">
    <location>
        <begin position="360"/>
        <end position="379"/>
    </location>
</feature>
<keyword evidence="3" id="KW-1133">Transmembrane helix</keyword>
<dbReference type="NCBIfam" id="TIGR00967">
    <property type="entry name" value="3a0501s007"/>
    <property type="match status" value="1"/>
</dbReference>
<evidence type="ECO:0000259" key="4">
    <source>
        <dbReference type="Pfam" id="PF10559"/>
    </source>
</evidence>
<keyword evidence="3" id="KW-0812">Transmembrane</keyword>
<dbReference type="Pfam" id="PF00344">
    <property type="entry name" value="SecY"/>
    <property type="match status" value="1"/>
</dbReference>
<dbReference type="GO" id="GO:0016020">
    <property type="term" value="C:membrane"/>
    <property type="evidence" value="ECO:0007669"/>
    <property type="project" value="InterPro"/>
</dbReference>
<organism evidence="5 6">
    <name type="scientific">Parasitella parasitica</name>
    <dbReference type="NCBI Taxonomy" id="35722"/>
    <lineage>
        <taxon>Eukaryota</taxon>
        <taxon>Fungi</taxon>
        <taxon>Fungi incertae sedis</taxon>
        <taxon>Mucoromycota</taxon>
        <taxon>Mucoromycotina</taxon>
        <taxon>Mucoromycetes</taxon>
        <taxon>Mucorales</taxon>
        <taxon>Mucorineae</taxon>
        <taxon>Mucoraceae</taxon>
        <taxon>Parasitella</taxon>
    </lineage>
</organism>
<keyword evidence="3" id="KW-0472">Membrane</keyword>
<dbReference type="PANTHER" id="PTHR10906">
    <property type="entry name" value="SECY/SEC61-ALPHA FAMILY MEMBER"/>
    <property type="match status" value="1"/>
</dbReference>